<dbReference type="GO" id="GO:0003677">
    <property type="term" value="F:DNA binding"/>
    <property type="evidence" value="ECO:0007669"/>
    <property type="project" value="InterPro"/>
</dbReference>
<dbReference type="InterPro" id="IPR010982">
    <property type="entry name" value="Lambda_DNA-bd_dom_sf"/>
</dbReference>
<organism evidence="1">
    <name type="scientific">Uncultured Desulfatiglans sp</name>
    <dbReference type="NCBI Taxonomy" id="1748965"/>
    <lineage>
        <taxon>Bacteria</taxon>
        <taxon>Pseudomonadati</taxon>
        <taxon>Thermodesulfobacteriota</taxon>
        <taxon>Desulfobacteria</taxon>
        <taxon>Desulfatiglandales</taxon>
        <taxon>Desulfatiglandaceae</taxon>
        <taxon>Desulfatiglans</taxon>
        <taxon>environmental samples</taxon>
    </lineage>
</organism>
<dbReference type="AlphaFoldDB" id="A0A653A1N4"/>
<proteinExistence type="predicted"/>
<name>A0A653A1N4_UNCDX</name>
<evidence type="ECO:0000313" key="1">
    <source>
        <dbReference type="EMBL" id="VBB41940.1"/>
    </source>
</evidence>
<protein>
    <recommendedName>
        <fullName evidence="2">Transcriptional regulator</fullName>
    </recommendedName>
</protein>
<sequence>MQTSRQQELIRKRKSLVKLHYGTYREFSRETGLSTTTIADTLNGHRVPDAAEKAYWARKLRTTVEDLWG</sequence>
<dbReference type="SUPFAM" id="SSF47413">
    <property type="entry name" value="lambda repressor-like DNA-binding domains"/>
    <property type="match status" value="1"/>
</dbReference>
<accession>A0A653A1N4</accession>
<dbReference type="EMBL" id="UPXX01000013">
    <property type="protein sequence ID" value="VBB41940.1"/>
    <property type="molecule type" value="Genomic_DNA"/>
</dbReference>
<evidence type="ECO:0008006" key="2">
    <source>
        <dbReference type="Google" id="ProtNLM"/>
    </source>
</evidence>
<reference evidence="1" key="1">
    <citation type="submission" date="2018-07" db="EMBL/GenBank/DDBJ databases">
        <authorList>
            <consortium name="Genoscope - CEA"/>
            <person name="William W."/>
        </authorList>
    </citation>
    <scope>NUCLEOTIDE SEQUENCE</scope>
    <source>
        <strain evidence="1">IK1</strain>
    </source>
</reference>
<gene>
    <name evidence="1" type="ORF">TRIP_B200080</name>
</gene>